<dbReference type="AlphaFoldDB" id="A0A0D1J7C4"/>
<keyword evidence="1" id="KW-1133">Transmembrane helix</keyword>
<feature type="transmembrane region" description="Helical" evidence="1">
    <location>
        <begin position="33"/>
        <end position="50"/>
    </location>
</feature>
<evidence type="ECO:0008006" key="4">
    <source>
        <dbReference type="Google" id="ProtNLM"/>
    </source>
</evidence>
<protein>
    <recommendedName>
        <fullName evidence="4">Zinc ribbon domain-containing protein</fullName>
    </recommendedName>
</protein>
<gene>
    <name evidence="2" type="ORF">TL10_07520</name>
</gene>
<dbReference type="PATRIC" id="fig|280871.6.peg.1556"/>
<evidence type="ECO:0000313" key="3">
    <source>
        <dbReference type="Proteomes" id="UP000032221"/>
    </source>
</evidence>
<proteinExistence type="predicted"/>
<sequence length="164" mass="16545">MMVINRVGLGLAVLGAAAVMTAAALVRLQSGGWILITSSVGIAGSALWVSRGNHRAAVLPVAVCVLSSVPILVGAALSSAIGPGLSLLPHAIAAIGVAVALVGSLLLARRPVDADDQSSSTPIVSGYGAVPTTNDNCPRCKRWVKAGVKTCGYCGFAVKRYRAV</sequence>
<keyword evidence="3" id="KW-1185">Reference proteome</keyword>
<comment type="caution">
    <text evidence="2">The sequence shown here is derived from an EMBL/GenBank/DDBJ whole genome shotgun (WGS) entry which is preliminary data.</text>
</comment>
<feature type="transmembrane region" description="Helical" evidence="1">
    <location>
        <begin position="87"/>
        <end position="108"/>
    </location>
</feature>
<dbReference type="EMBL" id="JXST01000008">
    <property type="protein sequence ID" value="KIU17478.1"/>
    <property type="molecule type" value="Genomic_DNA"/>
</dbReference>
<keyword evidence="1" id="KW-0472">Membrane</keyword>
<feature type="transmembrane region" description="Helical" evidence="1">
    <location>
        <begin position="57"/>
        <end position="81"/>
    </location>
</feature>
<reference evidence="2 3" key="1">
    <citation type="submission" date="2015-01" db="EMBL/GenBank/DDBJ databases">
        <title>Genome sequence of Mycobacterium llatzerense and Mycobacterium immunogenum recovered from brain abscess.</title>
        <authorList>
            <person name="Greninger A.L."/>
            <person name="Langelier C."/>
            <person name="Cunningham G."/>
            <person name="Chiu C.Y."/>
            <person name="Miller S."/>
        </authorList>
    </citation>
    <scope>NUCLEOTIDE SEQUENCE [LARGE SCALE GENOMIC DNA]</scope>
    <source>
        <strain evidence="2 3">CLUC14</strain>
    </source>
</reference>
<accession>A0A0D1J7C4</accession>
<evidence type="ECO:0000313" key="2">
    <source>
        <dbReference type="EMBL" id="KIU17478.1"/>
    </source>
</evidence>
<keyword evidence="1" id="KW-0812">Transmembrane</keyword>
<name>A0A0D1J7C4_9MYCO</name>
<dbReference type="Proteomes" id="UP000032221">
    <property type="component" value="Unassembled WGS sequence"/>
</dbReference>
<evidence type="ECO:0000256" key="1">
    <source>
        <dbReference type="SAM" id="Phobius"/>
    </source>
</evidence>
<organism evidence="2 3">
    <name type="scientific">Mycolicibacterium llatzerense</name>
    <dbReference type="NCBI Taxonomy" id="280871"/>
    <lineage>
        <taxon>Bacteria</taxon>
        <taxon>Bacillati</taxon>
        <taxon>Actinomycetota</taxon>
        <taxon>Actinomycetes</taxon>
        <taxon>Mycobacteriales</taxon>
        <taxon>Mycobacteriaceae</taxon>
        <taxon>Mycolicibacterium</taxon>
    </lineage>
</organism>